<sequence length="527" mass="56279">MNHNFSRSQTIRKPVSITTGGVVAAQHVKAAEIGAAVLEDGGDAVDAAVAVSFAMGVLEPWMSGPAGGGAMMIWREDEQKGYALTYGMKSPKALDPKAFPLAKDGKAADLFPWKSVVDDKNVQGPLSIAVPGTVAGASTAHQAFGKMSWHDLLQPAIKEAKAGLHVDWYAALVIASATRALSADPDAAALFLEDGQWPTIAGWTALSEKRISLSKFADTLSQLAEAGPQDFYRGDIAAAMVRDVQDKGGFLSMEDLASYSVNFESPLEISYRDSRLLATPTLTAGPTLKDTLGQMENMFTPSGKNPNAEAFQSYAAALKAAYTQRLTTMGDQDAPHSPSCTTHFSIVDRHGNMVSMTQTLLSLFGSRVISPSTGLLMNNGIMWFDPEPGHPNSLAPDKKCLMNVCPVIGEKGNRRFAIGASGGRKIMPAVMHLSSFMTDYDMPLEEAFHHPRMDASGGDAIIADENLSPEIIKALSRDNTVATTKRTVFPYAFACPAGVLREKNLNMGCTEIMSPWGDAVSEKGVNS</sequence>
<dbReference type="InterPro" id="IPR029055">
    <property type="entry name" value="Ntn_hydrolases_N"/>
</dbReference>
<name>A0ABW5BP26_9PROT</name>
<proteinExistence type="inferred from homology"/>
<dbReference type="Gene3D" id="1.10.246.230">
    <property type="match status" value="1"/>
</dbReference>
<dbReference type="InterPro" id="IPR051792">
    <property type="entry name" value="GGT_bact"/>
</dbReference>
<evidence type="ECO:0000313" key="6">
    <source>
        <dbReference type="Proteomes" id="UP001597294"/>
    </source>
</evidence>
<gene>
    <name evidence="5" type="ORF">ACFSKO_12755</name>
</gene>
<comment type="similarity">
    <text evidence="1">Belongs to the gamma-glutamyltransferase family.</text>
</comment>
<evidence type="ECO:0000256" key="2">
    <source>
        <dbReference type="ARBA" id="ARBA00022679"/>
    </source>
</evidence>
<keyword evidence="4" id="KW-0865">Zymogen</keyword>
<comment type="caution">
    <text evidence="5">The sequence shown here is derived from an EMBL/GenBank/DDBJ whole genome shotgun (WGS) entry which is preliminary data.</text>
</comment>
<dbReference type="Gene3D" id="3.60.20.40">
    <property type="match status" value="1"/>
</dbReference>
<dbReference type="SUPFAM" id="SSF56235">
    <property type="entry name" value="N-terminal nucleophile aminohydrolases (Ntn hydrolases)"/>
    <property type="match status" value="1"/>
</dbReference>
<keyword evidence="6" id="KW-1185">Reference proteome</keyword>
<evidence type="ECO:0000256" key="3">
    <source>
        <dbReference type="ARBA" id="ARBA00022801"/>
    </source>
</evidence>
<dbReference type="Pfam" id="PF01019">
    <property type="entry name" value="G_glu_transpept"/>
    <property type="match status" value="2"/>
</dbReference>
<evidence type="ECO:0000256" key="1">
    <source>
        <dbReference type="ARBA" id="ARBA00009381"/>
    </source>
</evidence>
<organism evidence="5 6">
    <name type="scientific">Kiloniella antarctica</name>
    <dbReference type="NCBI Taxonomy" id="1550907"/>
    <lineage>
        <taxon>Bacteria</taxon>
        <taxon>Pseudomonadati</taxon>
        <taxon>Pseudomonadota</taxon>
        <taxon>Alphaproteobacteria</taxon>
        <taxon>Rhodospirillales</taxon>
        <taxon>Kiloniellaceae</taxon>
        <taxon>Kiloniella</taxon>
    </lineage>
</organism>
<protein>
    <submittedName>
        <fullName evidence="5">Gamma-glutamyltransferase family protein</fullName>
    </submittedName>
</protein>
<dbReference type="Proteomes" id="UP001597294">
    <property type="component" value="Unassembled WGS sequence"/>
</dbReference>
<dbReference type="InterPro" id="IPR043137">
    <property type="entry name" value="GGT_ssub_C"/>
</dbReference>
<dbReference type="PRINTS" id="PR01210">
    <property type="entry name" value="GGTRANSPTASE"/>
</dbReference>
<keyword evidence="2" id="KW-0808">Transferase</keyword>
<dbReference type="RefSeq" id="WP_380252124.1">
    <property type="nucleotide sequence ID" value="NZ_JBHUII010000004.1"/>
</dbReference>
<dbReference type="PANTHER" id="PTHR43199:SF1">
    <property type="entry name" value="GLUTATHIONE HYDROLASE PROENZYME"/>
    <property type="match status" value="1"/>
</dbReference>
<keyword evidence="3" id="KW-0378">Hydrolase</keyword>
<accession>A0ABW5BP26</accession>
<evidence type="ECO:0000313" key="5">
    <source>
        <dbReference type="EMBL" id="MFD2206495.1"/>
    </source>
</evidence>
<dbReference type="PANTHER" id="PTHR43199">
    <property type="entry name" value="GLUTATHIONE HYDROLASE"/>
    <property type="match status" value="1"/>
</dbReference>
<reference evidence="6" key="1">
    <citation type="journal article" date="2019" name="Int. J. Syst. Evol. Microbiol.">
        <title>The Global Catalogue of Microorganisms (GCM) 10K type strain sequencing project: providing services to taxonomists for standard genome sequencing and annotation.</title>
        <authorList>
            <consortium name="The Broad Institute Genomics Platform"/>
            <consortium name="The Broad Institute Genome Sequencing Center for Infectious Disease"/>
            <person name="Wu L."/>
            <person name="Ma J."/>
        </authorList>
    </citation>
    <scope>NUCLEOTIDE SEQUENCE [LARGE SCALE GENOMIC DNA]</scope>
    <source>
        <strain evidence="6">CGMCC 4.7192</strain>
    </source>
</reference>
<dbReference type="EMBL" id="JBHUII010000004">
    <property type="protein sequence ID" value="MFD2206495.1"/>
    <property type="molecule type" value="Genomic_DNA"/>
</dbReference>
<evidence type="ECO:0000256" key="4">
    <source>
        <dbReference type="ARBA" id="ARBA00023145"/>
    </source>
</evidence>